<dbReference type="VEuPathDB" id="FungiDB:PADG_00734"/>
<dbReference type="Gene3D" id="3.30.470.20">
    <property type="entry name" value="ATP-grasp fold, B domain"/>
    <property type="match status" value="1"/>
</dbReference>
<evidence type="ECO:0000256" key="6">
    <source>
        <dbReference type="ARBA" id="ARBA00023267"/>
    </source>
</evidence>
<dbReference type="CDD" id="cd06850">
    <property type="entry name" value="biotinyl_domain"/>
    <property type="match status" value="1"/>
</dbReference>
<dbReference type="Pfam" id="PF02786">
    <property type="entry name" value="CPSase_L_D2"/>
    <property type="match status" value="1"/>
</dbReference>
<dbReference type="PROSITE" id="PS00866">
    <property type="entry name" value="CPSASE_1"/>
    <property type="match status" value="1"/>
</dbReference>
<name>A0A1D2JM99_PARBR</name>
<dbReference type="Pfam" id="PF02682">
    <property type="entry name" value="CT_C_D"/>
    <property type="match status" value="1"/>
</dbReference>
<dbReference type="InterPro" id="IPR011053">
    <property type="entry name" value="Single_hybrid_motif"/>
</dbReference>
<organism evidence="12 13">
    <name type="scientific">Paracoccidioides brasiliensis</name>
    <dbReference type="NCBI Taxonomy" id="121759"/>
    <lineage>
        <taxon>Eukaryota</taxon>
        <taxon>Fungi</taxon>
        <taxon>Dikarya</taxon>
        <taxon>Ascomycota</taxon>
        <taxon>Pezizomycotina</taxon>
        <taxon>Eurotiomycetes</taxon>
        <taxon>Eurotiomycetidae</taxon>
        <taxon>Onygenales</taxon>
        <taxon>Ajellomycetaceae</taxon>
        <taxon>Paracoccidioides</taxon>
    </lineage>
</organism>
<dbReference type="InterPro" id="IPR005479">
    <property type="entry name" value="CPAse_ATP-bd"/>
</dbReference>
<protein>
    <submittedName>
        <fullName evidence="12">Urea carboxylase</fullName>
    </submittedName>
</protein>
<evidence type="ECO:0000256" key="7">
    <source>
        <dbReference type="PROSITE-ProRule" id="PRU00409"/>
    </source>
</evidence>
<dbReference type="SMART" id="SM00797">
    <property type="entry name" value="AHS2"/>
    <property type="match status" value="1"/>
</dbReference>
<dbReference type="SUPFAM" id="SSF56059">
    <property type="entry name" value="Glutathione synthetase ATP-binding domain-like"/>
    <property type="match status" value="1"/>
</dbReference>
<dbReference type="InterPro" id="IPR003833">
    <property type="entry name" value="CT_C_D"/>
</dbReference>
<comment type="caution">
    <text evidence="12">The sequence shown here is derived from an EMBL/GenBank/DDBJ whole genome shotgun (WGS) entry which is preliminary data.</text>
</comment>
<dbReference type="Pfam" id="PF02626">
    <property type="entry name" value="CT_A_B"/>
    <property type="match status" value="1"/>
</dbReference>
<feature type="domain" description="Lipoyl-binding" evidence="9">
    <location>
        <begin position="1158"/>
        <end position="1238"/>
    </location>
</feature>
<dbReference type="Gene3D" id="3.30.1360.40">
    <property type="match status" value="1"/>
</dbReference>
<proteinExistence type="predicted"/>
<dbReference type="EMBL" id="LZYO01000026">
    <property type="protein sequence ID" value="ODH42632.1"/>
    <property type="molecule type" value="Genomic_DNA"/>
</dbReference>
<dbReference type="SUPFAM" id="SSF160467">
    <property type="entry name" value="PH0987 N-terminal domain-like"/>
    <property type="match status" value="1"/>
</dbReference>
<feature type="domain" description="Biotin carboxylation" evidence="11">
    <location>
        <begin position="4"/>
        <end position="460"/>
    </location>
</feature>
<dbReference type="SMART" id="SM00796">
    <property type="entry name" value="AHS1"/>
    <property type="match status" value="1"/>
</dbReference>
<dbReference type="VEuPathDB" id="FungiDB:PABG_02398"/>
<keyword evidence="8" id="KW-0175">Coiled coil</keyword>
<feature type="domain" description="ATP-grasp" evidence="10">
    <location>
        <begin position="122"/>
        <end position="322"/>
    </location>
</feature>
<evidence type="ECO:0000256" key="1">
    <source>
        <dbReference type="ARBA" id="ARBA00001953"/>
    </source>
</evidence>
<evidence type="ECO:0000259" key="10">
    <source>
        <dbReference type="PROSITE" id="PS50975"/>
    </source>
</evidence>
<dbReference type="Pfam" id="PF02785">
    <property type="entry name" value="Biotin_carb_C"/>
    <property type="match status" value="1"/>
</dbReference>
<dbReference type="InterPro" id="IPR011764">
    <property type="entry name" value="Biotin_carboxylation_dom"/>
</dbReference>
<dbReference type="PROSITE" id="PS00867">
    <property type="entry name" value="CPSASE_2"/>
    <property type="match status" value="1"/>
</dbReference>
<dbReference type="FunFam" id="3.30.1490.20:FF:000003">
    <property type="entry name" value="acetyl-CoA carboxylase isoform X1"/>
    <property type="match status" value="1"/>
</dbReference>
<dbReference type="FunFam" id="3.40.50.20:FF:000010">
    <property type="entry name" value="Propionyl-CoA carboxylase subunit alpha"/>
    <property type="match status" value="1"/>
</dbReference>
<keyword evidence="5 7" id="KW-0067">ATP-binding</keyword>
<dbReference type="SUPFAM" id="SSF51246">
    <property type="entry name" value="Rudiment single hybrid motif"/>
    <property type="match status" value="1"/>
</dbReference>
<dbReference type="Proteomes" id="UP000242814">
    <property type="component" value="Unassembled WGS sequence"/>
</dbReference>
<dbReference type="PANTHER" id="PTHR18866:SF128">
    <property type="entry name" value="UREA AMIDOLYASE"/>
    <property type="match status" value="1"/>
</dbReference>
<evidence type="ECO:0000256" key="2">
    <source>
        <dbReference type="ARBA" id="ARBA00022598"/>
    </source>
</evidence>
<evidence type="ECO:0000313" key="12">
    <source>
        <dbReference type="EMBL" id="ODH42632.1"/>
    </source>
</evidence>
<dbReference type="InterPro" id="IPR000089">
    <property type="entry name" value="Biotin_lipoyl"/>
</dbReference>
<dbReference type="InterPro" id="IPR003778">
    <property type="entry name" value="CT_A_B"/>
</dbReference>
<dbReference type="SUPFAM" id="SSF51230">
    <property type="entry name" value="Single hybrid motif"/>
    <property type="match status" value="1"/>
</dbReference>
<dbReference type="PROSITE" id="PS50975">
    <property type="entry name" value="ATP_GRASP"/>
    <property type="match status" value="1"/>
</dbReference>
<dbReference type="GO" id="GO:0016874">
    <property type="term" value="F:ligase activity"/>
    <property type="evidence" value="ECO:0007669"/>
    <property type="project" value="UniProtKB-KW"/>
</dbReference>
<dbReference type="Pfam" id="PF00289">
    <property type="entry name" value="Biotin_carb_N"/>
    <property type="match status" value="1"/>
</dbReference>
<dbReference type="Gene3D" id="2.40.100.10">
    <property type="entry name" value="Cyclophilin-like"/>
    <property type="match status" value="2"/>
</dbReference>
<evidence type="ECO:0000256" key="3">
    <source>
        <dbReference type="ARBA" id="ARBA00022741"/>
    </source>
</evidence>
<dbReference type="PROSITE" id="PS50979">
    <property type="entry name" value="BC"/>
    <property type="match status" value="1"/>
</dbReference>
<dbReference type="AlphaFoldDB" id="A0A1D2JM99"/>
<dbReference type="PANTHER" id="PTHR18866">
    <property type="entry name" value="CARBOXYLASE:PYRUVATE/ACETYL-COA/PROPIONYL-COA CARBOXYLASE"/>
    <property type="match status" value="1"/>
</dbReference>
<evidence type="ECO:0000313" key="13">
    <source>
        <dbReference type="Proteomes" id="UP000242814"/>
    </source>
</evidence>
<dbReference type="InterPro" id="IPR001882">
    <property type="entry name" value="Biotin_BS"/>
</dbReference>
<dbReference type="InterPro" id="IPR050856">
    <property type="entry name" value="Biotin_carboxylase_complex"/>
</dbReference>
<dbReference type="SMART" id="SM00878">
    <property type="entry name" value="Biotin_carb_C"/>
    <property type="match status" value="1"/>
</dbReference>
<dbReference type="InterPro" id="IPR005482">
    <property type="entry name" value="Biotin_COase_C"/>
</dbReference>
<dbReference type="InterPro" id="IPR011761">
    <property type="entry name" value="ATP-grasp"/>
</dbReference>
<dbReference type="InterPro" id="IPR029000">
    <property type="entry name" value="Cyclophilin-like_dom_sf"/>
</dbReference>
<dbReference type="InterPro" id="IPR016185">
    <property type="entry name" value="PreATP-grasp_dom_sf"/>
</dbReference>
<evidence type="ECO:0000259" key="9">
    <source>
        <dbReference type="PROSITE" id="PS50968"/>
    </source>
</evidence>
<evidence type="ECO:0000259" key="11">
    <source>
        <dbReference type="PROSITE" id="PS50979"/>
    </source>
</evidence>
<feature type="coiled-coil region" evidence="8">
    <location>
        <begin position="1104"/>
        <end position="1138"/>
    </location>
</feature>
<evidence type="ECO:0000256" key="8">
    <source>
        <dbReference type="SAM" id="Coils"/>
    </source>
</evidence>
<dbReference type="PROSITE" id="PS50968">
    <property type="entry name" value="BIOTINYL_LIPOYL"/>
    <property type="match status" value="1"/>
</dbReference>
<keyword evidence="2" id="KW-0436">Ligase</keyword>
<keyword evidence="6" id="KW-0092">Biotin</keyword>
<dbReference type="GO" id="GO:0016787">
    <property type="term" value="F:hydrolase activity"/>
    <property type="evidence" value="ECO:0007669"/>
    <property type="project" value="UniProtKB-KW"/>
</dbReference>
<dbReference type="Gene3D" id="2.40.50.100">
    <property type="match status" value="1"/>
</dbReference>
<dbReference type="SUPFAM" id="SSF52440">
    <property type="entry name" value="PreATP-grasp domain"/>
    <property type="match status" value="1"/>
</dbReference>
<comment type="cofactor">
    <cofactor evidence="1">
        <name>biotin</name>
        <dbReference type="ChEBI" id="CHEBI:57586"/>
    </cofactor>
</comment>
<dbReference type="InterPro" id="IPR011054">
    <property type="entry name" value="Rudment_hybrid_motif"/>
</dbReference>
<dbReference type="GO" id="GO:0046872">
    <property type="term" value="F:metal ion binding"/>
    <property type="evidence" value="ECO:0007669"/>
    <property type="project" value="InterPro"/>
</dbReference>
<dbReference type="GO" id="GO:0005524">
    <property type="term" value="F:ATP binding"/>
    <property type="evidence" value="ECO:0007669"/>
    <property type="project" value="UniProtKB-UniRule"/>
</dbReference>
<gene>
    <name evidence="12" type="ORF">ACO22_01157</name>
</gene>
<reference evidence="12 13" key="1">
    <citation type="submission" date="2016-06" db="EMBL/GenBank/DDBJ databases">
        <authorList>
            <person name="Kjaerup R.B."/>
            <person name="Dalgaard T.S."/>
            <person name="Juul-Madsen H.R."/>
        </authorList>
    </citation>
    <scope>NUCLEOTIDE SEQUENCE [LARGE SCALE GENOMIC DNA]</scope>
    <source>
        <strain evidence="12 13">Pb300</strain>
    </source>
</reference>
<dbReference type="PROSITE" id="PS00188">
    <property type="entry name" value="BIOTIN"/>
    <property type="match status" value="1"/>
</dbReference>
<dbReference type="InterPro" id="IPR005481">
    <property type="entry name" value="BC-like_N"/>
</dbReference>
<evidence type="ECO:0000256" key="4">
    <source>
        <dbReference type="ARBA" id="ARBA00022801"/>
    </source>
</evidence>
<accession>A0A1D2JM99</accession>
<sequence>MDDSLRTILIANRGEIAVRIIRTAKALNIRTIAVYTEPDAISTHVSLADESVLLEGPPTKAYVDGDQIINVAKQYKANAIIPGYGFLSENTDFARMAKEAGIAFAGPSPESIEAFGLKHRARELAIDAGVPIVPGTQSLVKDEEEAVNASKKLGFPVMLKATAGGGGMGLLTCHSEEEVRESFATVKSRGEALFKNGGMFIERYYPSSHHIEVQVFGNGLGKAIHFGERECSIQRRHQKVVEECPSPFVTKHPELRQKLCDAAVRLAESTKYASAGTIEYLVDDDTGDFFFLEMNTRLQVEHGITELCYGVDLVELMLKQVNAELSGKKGLDAAYLEKLQSKPLRGAAIEVRVYAENPARNFAPSPGILQEVQWKEIPGSRFDTWVRRGTRVTANYDPLLTKVMYHSPSRQETIKGMFTILSESKICGPPTNLEFLASILTDARFVKGNTLTQFLNTFNYMPAAIDVVAGGAYTLIEDYPGRPTIGRGFSHSGPMDPLAFRIANALVGNPVGLEALEITLSGPELLFLGPAIVSLCGAPMEAKLDGAPFSMWTRVKINAGQRLSIGRTTGGGCRAYMAVYGGFTNVANWFGSKSTSPMVGVGGYQGRQLASGDLLSITDKLPEIDGELSLPTSLIPEYPSHWELLALAGPYDEGYILTDNIEELYRTTWKISHNAARGGIRLIGPKPKWARTDGGEGGAHPSNVIEYGYPIGTLNWTGDDPCIFPVDCPDLGGFVSSMTVAKADYWRMGQMKAGNTLKFRRVTLDDALALRRQVDRFVESIAECCSGKAKFEEVSALNYANLPESKDFGYGTKAVIHRIEENGRKQPLVSYRQGGDDYILIDYGHGAFDLNHRCRVTALIKALREGKGEITFSTGLIGTVGCGNSLSLYYDGLKIPQKKLIKYLCQLEVQLGDLSQVKMPSRLFKLPLTFESKRQTAALQRYMETQRPYASYLPDNMDFVAKNNAFTRQEFENIYLTASFMVVAVGFFTALPLSLPVDPRHRMNCPKMNPSRVFTPEGQVSWGGSCMALYNVESPGGYQLTGMSIPGVDILGSKAGYSPEKPWLFEDFDQITFYKVSEEEYEKDMALFHSGRYQYKWENVEFDMAEHNRLLESTKDEVAMIRARQKQAQAEMTKLENELLERWAAEKEANEIPMDAVEALLQDPDISTIEAPLSANVWKIEVQEGDKVTAGQVVTILEAMKLEIAVRADASAVGGTIEKILIKPNDTVEAGKTLFLVRSGPKKA</sequence>
<keyword evidence="4" id="KW-0378">Hydrolase</keyword>
<dbReference type="Pfam" id="PF00364">
    <property type="entry name" value="Biotin_lipoyl"/>
    <property type="match status" value="1"/>
</dbReference>
<evidence type="ECO:0000256" key="5">
    <source>
        <dbReference type="ARBA" id="ARBA00022840"/>
    </source>
</evidence>
<dbReference type="SUPFAM" id="SSF50891">
    <property type="entry name" value="Cyclophilin-like"/>
    <property type="match status" value="2"/>
</dbReference>
<keyword evidence="3 7" id="KW-0547">Nucleotide-binding</keyword>